<gene>
    <name evidence="1" type="ORF">RNB18_45230</name>
</gene>
<dbReference type="GO" id="GO:0003677">
    <property type="term" value="F:DNA binding"/>
    <property type="evidence" value="ECO:0007669"/>
    <property type="project" value="UniProtKB-KW"/>
</dbReference>
<feature type="non-terminal residue" evidence="1">
    <location>
        <position position="42"/>
    </location>
</feature>
<name>A0ABU2VNV7_9ACTN</name>
<evidence type="ECO:0000313" key="1">
    <source>
        <dbReference type="EMBL" id="MDT0487281.1"/>
    </source>
</evidence>
<comment type="caution">
    <text evidence="1">The sequence shown here is derived from an EMBL/GenBank/DDBJ whole genome shotgun (WGS) entry which is preliminary data.</text>
</comment>
<reference evidence="2" key="1">
    <citation type="submission" date="2023-07" db="EMBL/GenBank/DDBJ databases">
        <title>30 novel species of actinomycetes from the DSMZ collection.</title>
        <authorList>
            <person name="Nouioui I."/>
        </authorList>
    </citation>
    <scope>NUCLEOTIDE SEQUENCE [LARGE SCALE GENOMIC DNA]</scope>
    <source>
        <strain evidence="2">DSM 41640</strain>
    </source>
</reference>
<proteinExistence type="predicted"/>
<protein>
    <submittedName>
        <fullName evidence="1">DNA-binding response regulator</fullName>
    </submittedName>
</protein>
<dbReference type="Proteomes" id="UP001183824">
    <property type="component" value="Unassembled WGS sequence"/>
</dbReference>
<keyword evidence="2" id="KW-1185">Reference proteome</keyword>
<organism evidence="1 2">
    <name type="scientific">Streptomyces doebereineriae</name>
    <dbReference type="NCBI Taxonomy" id="3075528"/>
    <lineage>
        <taxon>Bacteria</taxon>
        <taxon>Bacillati</taxon>
        <taxon>Actinomycetota</taxon>
        <taxon>Actinomycetes</taxon>
        <taxon>Kitasatosporales</taxon>
        <taxon>Streptomycetaceae</taxon>
        <taxon>Streptomyces</taxon>
    </lineage>
</organism>
<keyword evidence="1" id="KW-0238">DNA-binding</keyword>
<accession>A0ABU2VNV7</accession>
<dbReference type="EMBL" id="JAVREZ010000026">
    <property type="protein sequence ID" value="MDT0487281.1"/>
    <property type="molecule type" value="Genomic_DNA"/>
</dbReference>
<sequence>MVDDHRLLAEALASALKLRGHRVLAAAAPAAGAAELVISRAP</sequence>
<evidence type="ECO:0000313" key="2">
    <source>
        <dbReference type="Proteomes" id="UP001183824"/>
    </source>
</evidence>